<sequence>MKITFVRKVKADGTDCQKCQDVIDQMAKHDQLKHLDRFVTADERDETSEGFMLAAKYNVTRAPFFVVEYDDGSHKIYTVYLKFVKEVLEEQTDKKAELQDTLNSMSEDLDFI</sequence>
<comment type="caution">
    <text evidence="2">The sequence shown here is derived from an EMBL/GenBank/DDBJ whole genome shotgun (WGS) entry which is preliminary data.</text>
</comment>
<dbReference type="EMBL" id="BAABBN010000004">
    <property type="protein sequence ID" value="GAA3916575.1"/>
    <property type="molecule type" value="Genomic_DNA"/>
</dbReference>
<evidence type="ECO:0008006" key="4">
    <source>
        <dbReference type="Google" id="ProtNLM"/>
    </source>
</evidence>
<feature type="coiled-coil region" evidence="1">
    <location>
        <begin position="81"/>
        <end position="108"/>
    </location>
</feature>
<proteinExistence type="predicted"/>
<dbReference type="RefSeq" id="WP_344795950.1">
    <property type="nucleotide sequence ID" value="NZ_BAABBN010000004.1"/>
</dbReference>
<evidence type="ECO:0000313" key="2">
    <source>
        <dbReference type="EMBL" id="GAA3916575.1"/>
    </source>
</evidence>
<keyword evidence="1" id="KW-0175">Coiled coil</keyword>
<accession>A0ABP7M837</accession>
<evidence type="ECO:0000256" key="1">
    <source>
        <dbReference type="SAM" id="Coils"/>
    </source>
</evidence>
<gene>
    <name evidence="2" type="ORF">GCM10022277_09150</name>
</gene>
<name>A0ABP7M837_9GAMM</name>
<evidence type="ECO:0000313" key="3">
    <source>
        <dbReference type="Proteomes" id="UP001501565"/>
    </source>
</evidence>
<organism evidence="2 3">
    <name type="scientific">Litoribacillus peritrichatus</name>
    <dbReference type="NCBI Taxonomy" id="718191"/>
    <lineage>
        <taxon>Bacteria</taxon>
        <taxon>Pseudomonadati</taxon>
        <taxon>Pseudomonadota</taxon>
        <taxon>Gammaproteobacteria</taxon>
        <taxon>Oceanospirillales</taxon>
        <taxon>Oceanospirillaceae</taxon>
        <taxon>Litoribacillus</taxon>
    </lineage>
</organism>
<keyword evidence="3" id="KW-1185">Reference proteome</keyword>
<protein>
    <recommendedName>
        <fullName evidence="4">Thioredoxin domain-containing protein</fullName>
    </recommendedName>
</protein>
<reference evidence="3" key="1">
    <citation type="journal article" date="2019" name="Int. J. Syst. Evol. Microbiol.">
        <title>The Global Catalogue of Microorganisms (GCM) 10K type strain sequencing project: providing services to taxonomists for standard genome sequencing and annotation.</title>
        <authorList>
            <consortium name="The Broad Institute Genomics Platform"/>
            <consortium name="The Broad Institute Genome Sequencing Center for Infectious Disease"/>
            <person name="Wu L."/>
            <person name="Ma J."/>
        </authorList>
    </citation>
    <scope>NUCLEOTIDE SEQUENCE [LARGE SCALE GENOMIC DNA]</scope>
    <source>
        <strain evidence="3">JCM 17551</strain>
    </source>
</reference>
<dbReference type="Proteomes" id="UP001501565">
    <property type="component" value="Unassembled WGS sequence"/>
</dbReference>